<feature type="transmembrane region" description="Helical" evidence="9">
    <location>
        <begin position="67"/>
        <end position="87"/>
    </location>
</feature>
<feature type="transmembrane region" description="Helical" evidence="9">
    <location>
        <begin position="99"/>
        <end position="117"/>
    </location>
</feature>
<dbReference type="GO" id="GO:0043190">
    <property type="term" value="C:ATP-binding cassette (ABC) transporter complex"/>
    <property type="evidence" value="ECO:0007669"/>
    <property type="project" value="InterPro"/>
</dbReference>
<evidence type="ECO:0000313" key="10">
    <source>
        <dbReference type="EMBL" id="SCM79296.1"/>
    </source>
</evidence>
<organism evidence="10">
    <name type="scientific">uncultured Sporomusa sp</name>
    <dbReference type="NCBI Taxonomy" id="307249"/>
    <lineage>
        <taxon>Bacteria</taxon>
        <taxon>Bacillati</taxon>
        <taxon>Bacillota</taxon>
        <taxon>Negativicutes</taxon>
        <taxon>Selenomonadales</taxon>
        <taxon>Sporomusaceae</taxon>
        <taxon>Sporomusa</taxon>
        <taxon>environmental samples</taxon>
    </lineage>
</organism>
<dbReference type="CDD" id="cd06550">
    <property type="entry name" value="TM_ABC_iron-siderophores_like"/>
    <property type="match status" value="1"/>
</dbReference>
<protein>
    <submittedName>
        <fullName evidence="10">Zinc transport system membrane protein TroC</fullName>
    </submittedName>
</protein>
<gene>
    <name evidence="10" type="primary">troC</name>
    <name evidence="10" type="ORF">KL86SPO_20498</name>
</gene>
<feature type="transmembrane region" description="Helical" evidence="9">
    <location>
        <begin position="45"/>
        <end position="61"/>
    </location>
</feature>
<feature type="transmembrane region" description="Helical" evidence="9">
    <location>
        <begin position="232"/>
        <end position="251"/>
    </location>
</feature>
<dbReference type="RefSeq" id="WP_288183480.1">
    <property type="nucleotide sequence ID" value="NZ_LT608335.1"/>
</dbReference>
<dbReference type="FunFam" id="1.10.3470.10:FF:000003">
    <property type="entry name" value="Iron ABC transporter permease SitD"/>
    <property type="match status" value="1"/>
</dbReference>
<dbReference type="AlphaFoldDB" id="A0A212LP87"/>
<keyword evidence="3 8" id="KW-0813">Transport</keyword>
<dbReference type="Gene3D" id="1.10.3470.10">
    <property type="entry name" value="ABC transporter involved in vitamin B12 uptake, BtuC"/>
    <property type="match status" value="1"/>
</dbReference>
<feature type="transmembrane region" description="Helical" evidence="9">
    <location>
        <begin position="144"/>
        <end position="162"/>
    </location>
</feature>
<feature type="transmembrane region" description="Helical" evidence="9">
    <location>
        <begin position="12"/>
        <end position="33"/>
    </location>
</feature>
<dbReference type="InterPro" id="IPR037294">
    <property type="entry name" value="ABC_BtuC-like"/>
</dbReference>
<dbReference type="EMBL" id="FMJE01000002">
    <property type="protein sequence ID" value="SCM79296.1"/>
    <property type="molecule type" value="Genomic_DNA"/>
</dbReference>
<evidence type="ECO:0000256" key="5">
    <source>
        <dbReference type="ARBA" id="ARBA00022692"/>
    </source>
</evidence>
<evidence type="ECO:0000256" key="2">
    <source>
        <dbReference type="ARBA" id="ARBA00008034"/>
    </source>
</evidence>
<name>A0A212LP87_9FIRM</name>
<evidence type="ECO:0000256" key="7">
    <source>
        <dbReference type="ARBA" id="ARBA00023136"/>
    </source>
</evidence>
<comment type="subcellular location">
    <subcellularLocation>
        <location evidence="1 8">Cell membrane</location>
        <topology evidence="1 8">Multi-pass membrane protein</topology>
    </subcellularLocation>
</comment>
<dbReference type="SUPFAM" id="SSF81345">
    <property type="entry name" value="ABC transporter involved in vitamin B12 uptake, BtuC"/>
    <property type="match status" value="1"/>
</dbReference>
<keyword evidence="4" id="KW-1003">Cell membrane</keyword>
<feature type="transmembrane region" description="Helical" evidence="9">
    <location>
        <begin position="201"/>
        <end position="220"/>
    </location>
</feature>
<keyword evidence="5 8" id="KW-0812">Transmembrane</keyword>
<feature type="transmembrane region" description="Helical" evidence="9">
    <location>
        <begin position="257"/>
        <end position="276"/>
    </location>
</feature>
<dbReference type="InterPro" id="IPR001626">
    <property type="entry name" value="ABC_TroCD"/>
</dbReference>
<dbReference type="PANTHER" id="PTHR30477:SF3">
    <property type="entry name" value="METAL TRANSPORT SYSTEM MEMBRANE PROTEIN CT_069-RELATED"/>
    <property type="match status" value="1"/>
</dbReference>
<dbReference type="GO" id="GO:0010043">
    <property type="term" value="P:response to zinc ion"/>
    <property type="evidence" value="ECO:0007669"/>
    <property type="project" value="TreeGrafter"/>
</dbReference>
<proteinExistence type="inferred from homology"/>
<dbReference type="Pfam" id="PF00950">
    <property type="entry name" value="ABC-3"/>
    <property type="match status" value="1"/>
</dbReference>
<sequence length="343" mass="36796">MTLPAILTLDYTFVTVALGSAIFGLLSGTLGVYEVLRKRSLIGDAISHAALPGICLAFILTNTKTTSLLLIGALVSGWLAALAVLAVSRYTKVKYDTSLGMTLSVFFGFGLVLLTYIQKTPNANQAGLEKFLFGQAATLLSRDIQMMAGIAAIVLLLVLLFWKEFKILCFDYEYAASLGFSVKLLDVFLTGLVVLSIVIGLQSVGVVLMSAMLISPAVAARQWTDRLSVMTLLSALFGAAAGIIGTMLSSLGSRVPTGPVIIIVVTCIVIISLLAAPRRGWLWRKFAETGKRLQANSNTGNLAKGENSYEPGAIGNIEYCHCNRCRLFPARCIPDFKKNGNDE</sequence>
<evidence type="ECO:0000256" key="4">
    <source>
        <dbReference type="ARBA" id="ARBA00022475"/>
    </source>
</evidence>
<comment type="similarity">
    <text evidence="2 8">Belongs to the ABC-3 integral membrane protein family.</text>
</comment>
<evidence type="ECO:0000256" key="8">
    <source>
        <dbReference type="RuleBase" id="RU003943"/>
    </source>
</evidence>
<dbReference type="PANTHER" id="PTHR30477">
    <property type="entry name" value="ABC-TRANSPORTER METAL-BINDING PROTEIN"/>
    <property type="match status" value="1"/>
</dbReference>
<reference evidence="10" key="1">
    <citation type="submission" date="2016-08" db="EMBL/GenBank/DDBJ databases">
        <authorList>
            <person name="Seilhamer J.J."/>
        </authorList>
    </citation>
    <scope>NUCLEOTIDE SEQUENCE</scope>
    <source>
        <strain evidence="10">86</strain>
    </source>
</reference>
<dbReference type="GO" id="GO:0055085">
    <property type="term" value="P:transmembrane transport"/>
    <property type="evidence" value="ECO:0007669"/>
    <property type="project" value="InterPro"/>
</dbReference>
<evidence type="ECO:0000256" key="9">
    <source>
        <dbReference type="SAM" id="Phobius"/>
    </source>
</evidence>
<evidence type="ECO:0000256" key="1">
    <source>
        <dbReference type="ARBA" id="ARBA00004651"/>
    </source>
</evidence>
<dbReference type="GO" id="GO:0071281">
    <property type="term" value="P:cellular response to iron ion"/>
    <property type="evidence" value="ECO:0007669"/>
    <property type="project" value="UniProtKB-ARBA"/>
</dbReference>
<accession>A0A212LP87</accession>
<evidence type="ECO:0000256" key="3">
    <source>
        <dbReference type="ARBA" id="ARBA00022448"/>
    </source>
</evidence>
<evidence type="ECO:0000256" key="6">
    <source>
        <dbReference type="ARBA" id="ARBA00022989"/>
    </source>
</evidence>
<keyword evidence="6 9" id="KW-1133">Transmembrane helix</keyword>
<keyword evidence="7 9" id="KW-0472">Membrane</keyword>